<evidence type="ECO:0000313" key="3">
    <source>
        <dbReference type="EMBL" id="SET56610.1"/>
    </source>
</evidence>
<reference evidence="3 5" key="2">
    <citation type="submission" date="2016-10" db="EMBL/GenBank/DDBJ databases">
        <authorList>
            <person name="de Groot N.N."/>
        </authorList>
    </citation>
    <scope>NUCLEOTIDE SEQUENCE [LARGE SCALE GENOMIC DNA]</scope>
    <source>
        <strain evidence="3 5">DSM 25947</strain>
    </source>
</reference>
<organism evidence="3 5">
    <name type="scientific">Draconibacterium orientale</name>
    <dbReference type="NCBI Taxonomy" id="1168034"/>
    <lineage>
        <taxon>Bacteria</taxon>
        <taxon>Pseudomonadati</taxon>
        <taxon>Bacteroidota</taxon>
        <taxon>Bacteroidia</taxon>
        <taxon>Marinilabiliales</taxon>
        <taxon>Prolixibacteraceae</taxon>
        <taxon>Draconibacterium</taxon>
    </lineage>
</organism>
<feature type="signal peptide" evidence="1">
    <location>
        <begin position="1"/>
        <end position="20"/>
    </location>
</feature>
<dbReference type="EMBL" id="CP007451">
    <property type="protein sequence ID" value="AHW62284.1"/>
    <property type="molecule type" value="Genomic_DNA"/>
</dbReference>
<keyword evidence="1" id="KW-0732">Signal</keyword>
<evidence type="ECO:0000313" key="5">
    <source>
        <dbReference type="Proteomes" id="UP000181981"/>
    </source>
</evidence>
<keyword evidence="4" id="KW-1185">Reference proteome</keyword>
<reference evidence="2 4" key="1">
    <citation type="submission" date="2014-03" db="EMBL/GenBank/DDBJ databases">
        <title>Complete genome sequence of a deeply braunched marine Bacteroidia bacterium Draconibacterium orientale type strain FH5T.</title>
        <authorList>
            <person name="Li X."/>
            <person name="Wang X."/>
            <person name="Xie Z."/>
            <person name="Du Z."/>
            <person name="Chen G."/>
        </authorList>
    </citation>
    <scope>NUCLEOTIDE SEQUENCE [LARGE SCALE GENOMIC DNA]</scope>
    <source>
        <strain evidence="2 4">FH5</strain>
    </source>
</reference>
<dbReference type="AlphaFoldDB" id="X5DM30"/>
<evidence type="ECO:0008006" key="6">
    <source>
        <dbReference type="Google" id="ProtNLM"/>
    </source>
</evidence>
<dbReference type="OrthoDB" id="1123214at2"/>
<dbReference type="STRING" id="1168034.FH5T_18970"/>
<dbReference type="RefSeq" id="WP_038561972.1">
    <property type="nucleotide sequence ID" value="NZ_FOHT01000016.1"/>
</dbReference>
<evidence type="ECO:0000313" key="2">
    <source>
        <dbReference type="EMBL" id="AHW62284.1"/>
    </source>
</evidence>
<dbReference type="eggNOG" id="ENOG5033AAP">
    <property type="taxonomic scope" value="Bacteria"/>
</dbReference>
<gene>
    <name evidence="2" type="ORF">FH5T_18970</name>
    <name evidence="3" type="ORF">SAMN05444285_11663</name>
</gene>
<dbReference type="KEGG" id="dori:FH5T_18970"/>
<dbReference type="Proteomes" id="UP000023772">
    <property type="component" value="Chromosome"/>
</dbReference>
<feature type="chain" id="PRO_5010515159" description="LTXXQ motif family protein" evidence="1">
    <location>
        <begin position="21"/>
        <end position="130"/>
    </location>
</feature>
<dbReference type="EMBL" id="FOHT01000016">
    <property type="protein sequence ID" value="SET56610.1"/>
    <property type="molecule type" value="Genomic_DNA"/>
</dbReference>
<evidence type="ECO:0000256" key="1">
    <source>
        <dbReference type="SAM" id="SignalP"/>
    </source>
</evidence>
<sequence length="130" mass="15388">MKRLAFLLVAVLIGTTVAMAQNRGGQRQFDPEEMAKRQTEQFKTELELNDTQAEKMEKVLLKSYNEMTTLRQEMTGEEDRTKMREKMTEWRANQQKELKKILTDEQFAKYEKLMEERRANRRGRPGGGRQ</sequence>
<proteinExistence type="predicted"/>
<protein>
    <recommendedName>
        <fullName evidence="6">LTXXQ motif family protein</fullName>
    </recommendedName>
</protein>
<accession>X5DM30</accession>
<dbReference type="HOGENOM" id="CLU_165475_0_0_10"/>
<name>X5DM30_9BACT</name>
<evidence type="ECO:0000313" key="4">
    <source>
        <dbReference type="Proteomes" id="UP000023772"/>
    </source>
</evidence>
<dbReference type="Proteomes" id="UP000181981">
    <property type="component" value="Unassembled WGS sequence"/>
</dbReference>